<dbReference type="GO" id="GO:0005886">
    <property type="term" value="C:plasma membrane"/>
    <property type="evidence" value="ECO:0007669"/>
    <property type="project" value="UniProtKB-SubCell"/>
</dbReference>
<evidence type="ECO:0000256" key="3">
    <source>
        <dbReference type="ARBA" id="ARBA00022692"/>
    </source>
</evidence>
<evidence type="ECO:0000256" key="6">
    <source>
        <dbReference type="SAM" id="Phobius"/>
    </source>
</evidence>
<proteinExistence type="predicted"/>
<evidence type="ECO:0000256" key="1">
    <source>
        <dbReference type="ARBA" id="ARBA00004651"/>
    </source>
</evidence>
<organism evidence="7 8">
    <name type="scientific">Halobaculum saliterrae</name>
    <dbReference type="NCBI Taxonomy" id="2073113"/>
    <lineage>
        <taxon>Archaea</taxon>
        <taxon>Methanobacteriati</taxon>
        <taxon>Methanobacteriota</taxon>
        <taxon>Stenosarchaea group</taxon>
        <taxon>Halobacteria</taxon>
        <taxon>Halobacteriales</taxon>
        <taxon>Haloferacaceae</taxon>
        <taxon>Halobaculum</taxon>
    </lineage>
</organism>
<name>A0A6B0SQI1_9EURY</name>
<dbReference type="RefSeq" id="WP_159664593.1">
    <property type="nucleotide sequence ID" value="NZ_WUUS01000003.1"/>
</dbReference>
<sequence>MATLRSVLLRAREEWIGFLAAAVAYYALVSIVPLTALVALVVATVAGDAVAEWVLAAFGDTLSTAGREAIRRVLTTATARSQATVLGLVVLLWGGSRLFRGLDRAFGRIYRTDDGVDTVGHARDTVLALIGVLSMVVAVATVGAIAFAVAAELGELRSLADLSAAVGGMTDGAVGVVARVVLLCVLLFPVYYVLPNVSVTVREAVPGTVLAAVGWTALFAGFDLYVSLASGSALSGVLGGVVVVVTLLYAASFLLLVGAVVNAVLAEG</sequence>
<evidence type="ECO:0000256" key="4">
    <source>
        <dbReference type="ARBA" id="ARBA00022989"/>
    </source>
</evidence>
<dbReference type="PIRSF" id="PIRSF035875">
    <property type="entry name" value="RNase_BN"/>
    <property type="match status" value="1"/>
</dbReference>
<feature type="transmembrane region" description="Helical" evidence="6">
    <location>
        <begin position="237"/>
        <end position="265"/>
    </location>
</feature>
<evidence type="ECO:0000313" key="8">
    <source>
        <dbReference type="Proteomes" id="UP000437065"/>
    </source>
</evidence>
<dbReference type="OrthoDB" id="204872at2157"/>
<dbReference type="Proteomes" id="UP000437065">
    <property type="component" value="Unassembled WGS sequence"/>
</dbReference>
<keyword evidence="2" id="KW-1003">Cell membrane</keyword>
<feature type="transmembrane region" description="Helical" evidence="6">
    <location>
        <begin position="15"/>
        <end position="43"/>
    </location>
</feature>
<feature type="transmembrane region" description="Helical" evidence="6">
    <location>
        <begin position="126"/>
        <end position="151"/>
    </location>
</feature>
<accession>A0A6B0SQI1</accession>
<keyword evidence="8" id="KW-1185">Reference proteome</keyword>
<dbReference type="PANTHER" id="PTHR30213:SF0">
    <property type="entry name" value="UPF0761 MEMBRANE PROTEIN YIHY"/>
    <property type="match status" value="1"/>
</dbReference>
<keyword evidence="5 6" id="KW-0472">Membrane</keyword>
<evidence type="ECO:0000256" key="5">
    <source>
        <dbReference type="ARBA" id="ARBA00023136"/>
    </source>
</evidence>
<dbReference type="EMBL" id="WUUS01000003">
    <property type="protein sequence ID" value="MXR40945.1"/>
    <property type="molecule type" value="Genomic_DNA"/>
</dbReference>
<comment type="caution">
    <text evidence="7">The sequence shown here is derived from an EMBL/GenBank/DDBJ whole genome shotgun (WGS) entry which is preliminary data.</text>
</comment>
<keyword evidence="4 6" id="KW-1133">Transmembrane helix</keyword>
<dbReference type="InterPro" id="IPR017039">
    <property type="entry name" value="Virul_fac_BrkB"/>
</dbReference>
<dbReference type="Pfam" id="PF03631">
    <property type="entry name" value="Virul_fac_BrkB"/>
    <property type="match status" value="1"/>
</dbReference>
<evidence type="ECO:0000256" key="2">
    <source>
        <dbReference type="ARBA" id="ARBA00022475"/>
    </source>
</evidence>
<feature type="transmembrane region" description="Helical" evidence="6">
    <location>
        <begin position="172"/>
        <end position="192"/>
    </location>
</feature>
<dbReference type="PANTHER" id="PTHR30213">
    <property type="entry name" value="INNER MEMBRANE PROTEIN YHJD"/>
    <property type="match status" value="1"/>
</dbReference>
<evidence type="ECO:0000313" key="7">
    <source>
        <dbReference type="EMBL" id="MXR40945.1"/>
    </source>
</evidence>
<comment type="subcellular location">
    <subcellularLocation>
        <location evidence="1">Cell membrane</location>
        <topology evidence="1">Multi-pass membrane protein</topology>
    </subcellularLocation>
</comment>
<gene>
    <name evidence="7" type="ORF">GRX01_06270</name>
</gene>
<keyword evidence="3 6" id="KW-0812">Transmembrane</keyword>
<protein>
    <submittedName>
        <fullName evidence="7">YihY/virulence factor BrkB family protein</fullName>
    </submittedName>
</protein>
<feature type="transmembrane region" description="Helical" evidence="6">
    <location>
        <begin position="204"/>
        <end position="225"/>
    </location>
</feature>
<reference evidence="7 8" key="1">
    <citation type="submission" date="2019-12" db="EMBL/GenBank/DDBJ databases">
        <title>Isolation and characterization of three novel carbon monoxide-oxidizing members of Halobacteria from salione crusts and soils.</title>
        <authorList>
            <person name="Myers M.R."/>
            <person name="King G.M."/>
        </authorList>
    </citation>
    <scope>NUCLEOTIDE SEQUENCE [LARGE SCALE GENOMIC DNA]</scope>
    <source>
        <strain evidence="7 8">WSA2</strain>
    </source>
</reference>
<dbReference type="AlphaFoldDB" id="A0A6B0SQI1"/>